<dbReference type="EMBL" id="AP026709">
    <property type="protein sequence ID" value="BDQ37301.1"/>
    <property type="molecule type" value="Genomic_DNA"/>
</dbReference>
<organism evidence="1 2">
    <name type="scientific">Pseudodesulfovibrio nedwellii</name>
    <dbReference type="NCBI Taxonomy" id="2973072"/>
    <lineage>
        <taxon>Bacteria</taxon>
        <taxon>Pseudomonadati</taxon>
        <taxon>Thermodesulfobacteriota</taxon>
        <taxon>Desulfovibrionia</taxon>
        <taxon>Desulfovibrionales</taxon>
        <taxon>Desulfovibrionaceae</taxon>
    </lineage>
</organism>
<keyword evidence="2" id="KW-1185">Reference proteome</keyword>
<protein>
    <submittedName>
        <fullName evidence="1">Uncharacterized protein</fullName>
    </submittedName>
</protein>
<dbReference type="Proteomes" id="UP001317742">
    <property type="component" value="Chromosome"/>
</dbReference>
<name>A0ABM8B0J5_9BACT</name>
<sequence length="68" mass="7813">MKIFVRERRRSDKGEKKPRFRVVGVQGGDLKIYAKRIRKVELTEIAEHVGAEVVYLTRDGKGAEGEKK</sequence>
<dbReference type="RefSeq" id="WP_281763154.1">
    <property type="nucleotide sequence ID" value="NZ_AP026709.1"/>
</dbReference>
<proteinExistence type="predicted"/>
<accession>A0ABM8B0J5</accession>
<gene>
    <name evidence="1" type="ORF">SYK_16610</name>
</gene>
<evidence type="ECO:0000313" key="1">
    <source>
        <dbReference type="EMBL" id="BDQ37301.1"/>
    </source>
</evidence>
<reference evidence="1 2" key="1">
    <citation type="submission" date="2022-08" db="EMBL/GenBank/DDBJ databases">
        <title>Genome Sequence of the sulphate-reducing bacterium, Pseudodesulfovibrio sp. SYK.</title>
        <authorList>
            <person name="Kondo R."/>
            <person name="Kataoka T."/>
        </authorList>
    </citation>
    <scope>NUCLEOTIDE SEQUENCE [LARGE SCALE GENOMIC DNA]</scope>
    <source>
        <strain evidence="1 2">SYK</strain>
    </source>
</reference>
<evidence type="ECO:0000313" key="2">
    <source>
        <dbReference type="Proteomes" id="UP001317742"/>
    </source>
</evidence>